<evidence type="ECO:0000313" key="3">
    <source>
        <dbReference type="EMBL" id="KAF1847001.1"/>
    </source>
</evidence>
<dbReference type="RefSeq" id="XP_040789564.1">
    <property type="nucleotide sequence ID" value="XM_040931626.1"/>
</dbReference>
<protein>
    <submittedName>
        <fullName evidence="3">Glyoxalase/Bleomycin resistance protein/Dihydroxybiphenyl dioxygenase</fullName>
    </submittedName>
</protein>
<dbReference type="Gene3D" id="3.10.180.10">
    <property type="entry name" value="2,3-Dihydroxybiphenyl 1,2-Dioxygenase, domain 1"/>
    <property type="match status" value="1"/>
</dbReference>
<dbReference type="InterPro" id="IPR051785">
    <property type="entry name" value="MMCE/EMCE_epimerase"/>
</dbReference>
<keyword evidence="1" id="KW-0479">Metal-binding</keyword>
<dbReference type="GO" id="GO:0046491">
    <property type="term" value="P:L-methylmalonyl-CoA metabolic process"/>
    <property type="evidence" value="ECO:0007669"/>
    <property type="project" value="TreeGrafter"/>
</dbReference>
<organism evidence="3 4">
    <name type="scientific">Cucurbitaria berberidis CBS 394.84</name>
    <dbReference type="NCBI Taxonomy" id="1168544"/>
    <lineage>
        <taxon>Eukaryota</taxon>
        <taxon>Fungi</taxon>
        <taxon>Dikarya</taxon>
        <taxon>Ascomycota</taxon>
        <taxon>Pezizomycotina</taxon>
        <taxon>Dothideomycetes</taxon>
        <taxon>Pleosporomycetidae</taxon>
        <taxon>Pleosporales</taxon>
        <taxon>Pleosporineae</taxon>
        <taxon>Cucurbitariaceae</taxon>
        <taxon>Cucurbitaria</taxon>
    </lineage>
</organism>
<dbReference type="GeneID" id="63848878"/>
<comment type="caution">
    <text evidence="3">The sequence shown here is derived from an EMBL/GenBank/DDBJ whole genome shotgun (WGS) entry which is preliminary data.</text>
</comment>
<gene>
    <name evidence="3" type="ORF">K460DRAFT_352192</name>
</gene>
<dbReference type="GO" id="GO:0046872">
    <property type="term" value="F:metal ion binding"/>
    <property type="evidence" value="ECO:0007669"/>
    <property type="project" value="UniProtKB-KW"/>
</dbReference>
<dbReference type="PANTHER" id="PTHR43048">
    <property type="entry name" value="METHYLMALONYL-COA EPIMERASE"/>
    <property type="match status" value="1"/>
</dbReference>
<reference evidence="3" key="1">
    <citation type="submission" date="2020-01" db="EMBL/GenBank/DDBJ databases">
        <authorList>
            <consortium name="DOE Joint Genome Institute"/>
            <person name="Haridas S."/>
            <person name="Albert R."/>
            <person name="Binder M."/>
            <person name="Bloem J."/>
            <person name="Labutti K."/>
            <person name="Salamov A."/>
            <person name="Andreopoulos B."/>
            <person name="Baker S.E."/>
            <person name="Barry K."/>
            <person name="Bills G."/>
            <person name="Bluhm B.H."/>
            <person name="Cannon C."/>
            <person name="Castanera R."/>
            <person name="Culley D.E."/>
            <person name="Daum C."/>
            <person name="Ezra D."/>
            <person name="Gonzalez J.B."/>
            <person name="Henrissat B."/>
            <person name="Kuo A."/>
            <person name="Liang C."/>
            <person name="Lipzen A."/>
            <person name="Lutzoni F."/>
            <person name="Magnuson J."/>
            <person name="Mondo S."/>
            <person name="Nolan M."/>
            <person name="Ohm R."/>
            <person name="Pangilinan J."/>
            <person name="Park H.-J."/>
            <person name="Ramirez L."/>
            <person name="Alfaro M."/>
            <person name="Sun H."/>
            <person name="Tritt A."/>
            <person name="Yoshinaga Y."/>
            <person name="Zwiers L.-H."/>
            <person name="Turgeon B.G."/>
            <person name="Goodwin S.B."/>
            <person name="Spatafora J.W."/>
            <person name="Crous P.W."/>
            <person name="Grigoriev I.V."/>
        </authorList>
    </citation>
    <scope>NUCLEOTIDE SEQUENCE</scope>
    <source>
        <strain evidence="3">CBS 394.84</strain>
    </source>
</reference>
<dbReference type="OrthoDB" id="16820at2759"/>
<dbReference type="SUPFAM" id="SSF54593">
    <property type="entry name" value="Glyoxalase/Bleomycin resistance protein/Dihydroxybiphenyl dioxygenase"/>
    <property type="match status" value="1"/>
</dbReference>
<dbReference type="Proteomes" id="UP000800039">
    <property type="component" value="Unassembled WGS sequence"/>
</dbReference>
<evidence type="ECO:0000256" key="1">
    <source>
        <dbReference type="ARBA" id="ARBA00022723"/>
    </source>
</evidence>
<keyword evidence="3" id="KW-0223">Dioxygenase</keyword>
<dbReference type="PROSITE" id="PS51819">
    <property type="entry name" value="VOC"/>
    <property type="match status" value="1"/>
</dbReference>
<evidence type="ECO:0000313" key="4">
    <source>
        <dbReference type="Proteomes" id="UP000800039"/>
    </source>
</evidence>
<dbReference type="PANTHER" id="PTHR43048:SF6">
    <property type="entry name" value="BLR8189 PROTEIN"/>
    <property type="match status" value="1"/>
</dbReference>
<keyword evidence="3" id="KW-0560">Oxidoreductase</keyword>
<name>A0A9P4GKZ1_9PLEO</name>
<dbReference type="EMBL" id="ML976615">
    <property type="protein sequence ID" value="KAF1847001.1"/>
    <property type="molecule type" value="Genomic_DNA"/>
</dbReference>
<sequence length="169" mass="18854">MPPIHSHVVNHIAISVPDCDSAVEWYAYVFGFKKIRSDKLINRSANADAPIFRLYGNTLQKVKIAYLSTGNNVGLEIFEFIDPPHQPVASSSHFEYTRAGVFHICFTTPDVDEAMKRVLEKGGTQVGETVEVGKEVDGSIIKVAYVKDPWGTVLEMMSCSFERLMANKE</sequence>
<dbReference type="InterPro" id="IPR037523">
    <property type="entry name" value="VOC_core"/>
</dbReference>
<proteinExistence type="predicted"/>
<dbReference type="Pfam" id="PF00903">
    <property type="entry name" value="Glyoxalase"/>
    <property type="match status" value="1"/>
</dbReference>
<keyword evidence="4" id="KW-1185">Reference proteome</keyword>
<accession>A0A9P4GKZ1</accession>
<dbReference type="GO" id="GO:0051213">
    <property type="term" value="F:dioxygenase activity"/>
    <property type="evidence" value="ECO:0007669"/>
    <property type="project" value="UniProtKB-KW"/>
</dbReference>
<evidence type="ECO:0000259" key="2">
    <source>
        <dbReference type="PROSITE" id="PS51819"/>
    </source>
</evidence>
<dbReference type="InterPro" id="IPR004360">
    <property type="entry name" value="Glyas_Fos-R_dOase_dom"/>
</dbReference>
<dbReference type="InterPro" id="IPR029068">
    <property type="entry name" value="Glyas_Bleomycin-R_OHBP_Dase"/>
</dbReference>
<dbReference type="GO" id="GO:0004493">
    <property type="term" value="F:methylmalonyl-CoA epimerase activity"/>
    <property type="evidence" value="ECO:0007669"/>
    <property type="project" value="TreeGrafter"/>
</dbReference>
<dbReference type="AlphaFoldDB" id="A0A9P4GKZ1"/>
<feature type="domain" description="VOC" evidence="2">
    <location>
        <begin position="8"/>
        <end position="159"/>
    </location>
</feature>